<dbReference type="EMBL" id="BOQT01000003">
    <property type="protein sequence ID" value="GIN20106.1"/>
    <property type="molecule type" value="Genomic_DNA"/>
</dbReference>
<evidence type="ECO:0000313" key="2">
    <source>
        <dbReference type="Proteomes" id="UP000680279"/>
    </source>
</evidence>
<dbReference type="Proteomes" id="UP000680279">
    <property type="component" value="Unassembled WGS sequence"/>
</dbReference>
<accession>A0ABQ4K586</accession>
<proteinExistence type="predicted"/>
<gene>
    <name evidence="1" type="ORF">J1TS3_12400</name>
</gene>
<organism evidence="1 2">
    <name type="scientific">Siminovitchia fordii</name>
    <dbReference type="NCBI Taxonomy" id="254759"/>
    <lineage>
        <taxon>Bacteria</taxon>
        <taxon>Bacillati</taxon>
        <taxon>Bacillota</taxon>
        <taxon>Bacilli</taxon>
        <taxon>Bacillales</taxon>
        <taxon>Bacillaceae</taxon>
        <taxon>Siminovitchia</taxon>
    </lineage>
</organism>
<keyword evidence="2" id="KW-1185">Reference proteome</keyword>
<sequence>MDSGIRLKENKNIGKQITGVPLTPSALTPYLHDQTIKKIEQFRFNHSEKQKTIRNKADCFYKVKSPDCAVFYDPLF</sequence>
<comment type="caution">
    <text evidence="1">The sequence shown here is derived from an EMBL/GenBank/DDBJ whole genome shotgun (WGS) entry which is preliminary data.</text>
</comment>
<protein>
    <submittedName>
        <fullName evidence="1">Uncharacterized protein</fullName>
    </submittedName>
</protein>
<name>A0ABQ4K586_9BACI</name>
<evidence type="ECO:0000313" key="1">
    <source>
        <dbReference type="EMBL" id="GIN20106.1"/>
    </source>
</evidence>
<reference evidence="1 2" key="1">
    <citation type="submission" date="2021-03" db="EMBL/GenBank/DDBJ databases">
        <title>Antimicrobial resistance genes in bacteria isolated from Japanese honey, and their potential for conferring macrolide and lincosamide resistance in the American foulbrood pathogen Paenibacillus larvae.</title>
        <authorList>
            <person name="Okamoto M."/>
            <person name="Kumagai M."/>
            <person name="Kanamori H."/>
            <person name="Takamatsu D."/>
        </authorList>
    </citation>
    <scope>NUCLEOTIDE SEQUENCE [LARGE SCALE GENOMIC DNA]</scope>
    <source>
        <strain evidence="1 2">J1TS3</strain>
    </source>
</reference>